<sequence length="113" mass="12539">YIALCPSEAPSLTLSLPTFVQMIGNSKQHVNIFGGDFSVKYLPPYSPQLNLAEKAPKTKMYDRNVLSESERQHQILSDVISEGFGTIRTTDCSNWVLDMMIQLPEAASGIPLH</sequence>
<dbReference type="AlphaFoldDB" id="A0A0A9YTB6"/>
<gene>
    <name evidence="1" type="primary">zntB</name>
    <name evidence="1" type="ORF">CM83_104440</name>
</gene>
<dbReference type="EMBL" id="GBHO01010789">
    <property type="protein sequence ID" value="JAG32815.1"/>
    <property type="molecule type" value="Transcribed_RNA"/>
</dbReference>
<proteinExistence type="predicted"/>
<evidence type="ECO:0000313" key="1">
    <source>
        <dbReference type="EMBL" id="JAG32815.1"/>
    </source>
</evidence>
<protein>
    <submittedName>
        <fullName evidence="1">Zinc transport protein ZntB</fullName>
    </submittedName>
</protein>
<organism evidence="1">
    <name type="scientific">Lygus hesperus</name>
    <name type="common">Western plant bug</name>
    <dbReference type="NCBI Taxonomy" id="30085"/>
    <lineage>
        <taxon>Eukaryota</taxon>
        <taxon>Metazoa</taxon>
        <taxon>Ecdysozoa</taxon>
        <taxon>Arthropoda</taxon>
        <taxon>Hexapoda</taxon>
        <taxon>Insecta</taxon>
        <taxon>Pterygota</taxon>
        <taxon>Neoptera</taxon>
        <taxon>Paraneoptera</taxon>
        <taxon>Hemiptera</taxon>
        <taxon>Heteroptera</taxon>
        <taxon>Panheteroptera</taxon>
        <taxon>Cimicomorpha</taxon>
        <taxon>Miridae</taxon>
        <taxon>Mirini</taxon>
        <taxon>Lygus</taxon>
    </lineage>
</organism>
<feature type="non-terminal residue" evidence="1">
    <location>
        <position position="1"/>
    </location>
</feature>
<accession>A0A0A9YTB6</accession>
<reference evidence="1" key="1">
    <citation type="journal article" date="2014" name="PLoS ONE">
        <title>Transcriptome-Based Identification of ABC Transporters in the Western Tarnished Plant Bug Lygus hesperus.</title>
        <authorList>
            <person name="Hull J.J."/>
            <person name="Chaney K."/>
            <person name="Geib S.M."/>
            <person name="Fabrick J.A."/>
            <person name="Brent C.S."/>
            <person name="Walsh D."/>
            <person name="Lavine L.C."/>
        </authorList>
    </citation>
    <scope>NUCLEOTIDE SEQUENCE</scope>
</reference>
<name>A0A0A9YTB6_LYGHE</name>
<reference evidence="1" key="2">
    <citation type="submission" date="2014-07" db="EMBL/GenBank/DDBJ databases">
        <authorList>
            <person name="Hull J."/>
        </authorList>
    </citation>
    <scope>NUCLEOTIDE SEQUENCE</scope>
</reference>